<dbReference type="InterPro" id="IPR024438">
    <property type="entry name" value="Staygreen"/>
</dbReference>
<keyword evidence="3" id="KW-0150">Chloroplast</keyword>
<dbReference type="EMBL" id="CM004388">
    <property type="protein sequence ID" value="OAY56596.1"/>
    <property type="molecule type" value="Genomic_DNA"/>
</dbReference>
<evidence type="ECO:0000256" key="6">
    <source>
        <dbReference type="SAM" id="MobiDB-lite"/>
    </source>
</evidence>
<dbReference type="GO" id="GO:0009507">
    <property type="term" value="C:chloroplast"/>
    <property type="evidence" value="ECO:0007669"/>
    <property type="project" value="UniProtKB-SubCell"/>
</dbReference>
<comment type="caution">
    <text evidence="8">The sequence shown here is derived from an EMBL/GenBank/DDBJ whole genome shotgun (WGS) entry which is preliminary data.</text>
</comment>
<dbReference type="AlphaFoldDB" id="A0A2C9WCZ5"/>
<dbReference type="Pfam" id="PF12638">
    <property type="entry name" value="Staygreen"/>
    <property type="match status" value="1"/>
</dbReference>
<dbReference type="OrthoDB" id="2012322at2759"/>
<dbReference type="GO" id="GO:0015996">
    <property type="term" value="P:chlorophyll catabolic process"/>
    <property type="evidence" value="ECO:0000318"/>
    <property type="project" value="GO_Central"/>
</dbReference>
<comment type="similarity">
    <text evidence="2">Belongs to the staygreen family.</text>
</comment>
<keyword evidence="9" id="KW-1185">Reference proteome</keyword>
<feature type="domain" description="Staygreen protein" evidence="7">
    <location>
        <begin position="48"/>
        <end position="199"/>
    </location>
</feature>
<dbReference type="PANTHER" id="PTHR31750">
    <property type="entry name" value="PROTEIN STAY-GREEN 1, CHLOROPLASTIC-RELATED"/>
    <property type="match status" value="1"/>
</dbReference>
<gene>
    <name evidence="8" type="ORF">MANES_02G030000v8</name>
</gene>
<evidence type="ECO:0000256" key="2">
    <source>
        <dbReference type="ARBA" id="ARBA00009234"/>
    </source>
</evidence>
<dbReference type="PANTHER" id="PTHR31750:SF4">
    <property type="entry name" value="LP06106P"/>
    <property type="match status" value="1"/>
</dbReference>
<comment type="subcellular location">
    <subcellularLocation>
        <location evidence="1">Plastid</location>
        <location evidence="1">Chloroplast</location>
    </subcellularLocation>
</comment>
<feature type="compositionally biased region" description="Polar residues" evidence="6">
    <location>
        <begin position="252"/>
        <end position="269"/>
    </location>
</feature>
<sequence length="269" mass="30259">MSALSIVPLLPSKRRPSVFEQNIPLPPSTRKPKKRIGPVARLFGPSIFEASKLKVLFVGVDEKKHPAKLPRTYTLTHSDITARLTLAISQTINNSQLQGWSNKLYRDEVVAEWKKVKGKMSLHVHCHISGGHFLLDLFARLRYFIFCKELPVVLKAFVHGDGNLLNNYPELQEALVWAYFHSNIPEYNKVECWGPLKNAAAPSSGICGPQENNQKTTSASNWDLPEPCKEECECCFPPMSVIPWSEKPHIATETNEGTQQSFQQAAQEP</sequence>
<proteinExistence type="inferred from homology"/>
<organism evidence="8 9">
    <name type="scientific">Manihot esculenta</name>
    <name type="common">Cassava</name>
    <name type="synonym">Jatropha manihot</name>
    <dbReference type="NCBI Taxonomy" id="3983"/>
    <lineage>
        <taxon>Eukaryota</taxon>
        <taxon>Viridiplantae</taxon>
        <taxon>Streptophyta</taxon>
        <taxon>Embryophyta</taxon>
        <taxon>Tracheophyta</taxon>
        <taxon>Spermatophyta</taxon>
        <taxon>Magnoliopsida</taxon>
        <taxon>eudicotyledons</taxon>
        <taxon>Gunneridae</taxon>
        <taxon>Pentapetalae</taxon>
        <taxon>rosids</taxon>
        <taxon>fabids</taxon>
        <taxon>Malpighiales</taxon>
        <taxon>Euphorbiaceae</taxon>
        <taxon>Crotonoideae</taxon>
        <taxon>Manihoteae</taxon>
        <taxon>Manihot</taxon>
    </lineage>
</organism>
<accession>A0A2C9WCZ5</accession>
<evidence type="ECO:0000256" key="4">
    <source>
        <dbReference type="ARBA" id="ARBA00022640"/>
    </source>
</evidence>
<evidence type="ECO:0000313" key="9">
    <source>
        <dbReference type="Proteomes" id="UP000091857"/>
    </source>
</evidence>
<dbReference type="Gramene" id="Manes.02G030000.1.v8.1">
    <property type="protein sequence ID" value="Manes.02G030000.1.v8.1.CDS"/>
    <property type="gene ID" value="Manes.02G030000.v8.1"/>
</dbReference>
<name>A0A2C9WCZ5_MANES</name>
<keyword evidence="5" id="KW-0809">Transit peptide</keyword>
<evidence type="ECO:0000256" key="3">
    <source>
        <dbReference type="ARBA" id="ARBA00022528"/>
    </source>
</evidence>
<feature type="region of interest" description="Disordered" evidence="6">
    <location>
        <begin position="248"/>
        <end position="269"/>
    </location>
</feature>
<reference evidence="9" key="1">
    <citation type="journal article" date="2016" name="Nat. Biotechnol.">
        <title>Sequencing wild and cultivated cassava and related species reveals extensive interspecific hybridization and genetic diversity.</title>
        <authorList>
            <person name="Bredeson J.V."/>
            <person name="Lyons J.B."/>
            <person name="Prochnik S.E."/>
            <person name="Wu G.A."/>
            <person name="Ha C.M."/>
            <person name="Edsinger-Gonzales E."/>
            <person name="Grimwood J."/>
            <person name="Schmutz J."/>
            <person name="Rabbi I.Y."/>
            <person name="Egesi C."/>
            <person name="Nauluvula P."/>
            <person name="Lebot V."/>
            <person name="Ndunguru J."/>
            <person name="Mkamilo G."/>
            <person name="Bart R.S."/>
            <person name="Setter T.L."/>
            <person name="Gleadow R.M."/>
            <person name="Kulakow P."/>
            <person name="Ferguson M.E."/>
            <person name="Rounsley S."/>
            <person name="Rokhsar D.S."/>
        </authorList>
    </citation>
    <scope>NUCLEOTIDE SEQUENCE [LARGE SCALE GENOMIC DNA]</scope>
    <source>
        <strain evidence="9">cv. AM560-2</strain>
    </source>
</reference>
<evidence type="ECO:0000256" key="5">
    <source>
        <dbReference type="ARBA" id="ARBA00022946"/>
    </source>
</evidence>
<evidence type="ECO:0000313" key="8">
    <source>
        <dbReference type="EMBL" id="OAY56596.1"/>
    </source>
</evidence>
<protein>
    <recommendedName>
        <fullName evidence="7">Staygreen protein domain-containing protein</fullName>
    </recommendedName>
</protein>
<dbReference type="STRING" id="3983.A0A2C9WCZ5"/>
<dbReference type="Proteomes" id="UP000091857">
    <property type="component" value="Chromosome 2"/>
</dbReference>
<evidence type="ECO:0000256" key="1">
    <source>
        <dbReference type="ARBA" id="ARBA00004229"/>
    </source>
</evidence>
<evidence type="ECO:0000259" key="7">
    <source>
        <dbReference type="Pfam" id="PF12638"/>
    </source>
</evidence>
<keyword evidence="4" id="KW-0934">Plastid</keyword>